<dbReference type="PANTHER" id="PTHR33845">
    <property type="entry name" value="C2H2-TYPE DOMAIN-CONTAINING PROTEIN"/>
    <property type="match status" value="1"/>
</dbReference>
<reference evidence="4" key="1">
    <citation type="journal article" date="2023" name="G3 (Bethesda)">
        <title>Whole genome assembly and annotation of the endangered Caribbean coral Acropora cervicornis.</title>
        <authorList>
            <person name="Selwyn J.D."/>
            <person name="Vollmer S.V."/>
        </authorList>
    </citation>
    <scope>NUCLEOTIDE SEQUENCE</scope>
    <source>
        <strain evidence="4">K2</strain>
    </source>
</reference>
<dbReference type="Proteomes" id="UP001249851">
    <property type="component" value="Unassembled WGS sequence"/>
</dbReference>
<feature type="region of interest" description="Disordered" evidence="2">
    <location>
        <begin position="909"/>
        <end position="933"/>
    </location>
</feature>
<feature type="domain" description="C2H2-type" evidence="3">
    <location>
        <begin position="935"/>
        <end position="966"/>
    </location>
</feature>
<gene>
    <name evidence="4" type="ORF">P5673_009575</name>
</gene>
<accession>A0AAD9QRP7</accession>
<dbReference type="PANTHER" id="PTHR33845:SF1">
    <property type="entry name" value="C2H2-TYPE DOMAIN-CONTAINING PROTEIN"/>
    <property type="match status" value="1"/>
</dbReference>
<evidence type="ECO:0000313" key="4">
    <source>
        <dbReference type="EMBL" id="KAK2566130.1"/>
    </source>
</evidence>
<evidence type="ECO:0000313" key="5">
    <source>
        <dbReference type="Proteomes" id="UP001249851"/>
    </source>
</evidence>
<name>A0AAD9QRP7_ACRCE</name>
<dbReference type="PROSITE" id="PS00028">
    <property type="entry name" value="ZINC_FINGER_C2H2_1"/>
    <property type="match status" value="1"/>
</dbReference>
<evidence type="ECO:0000256" key="1">
    <source>
        <dbReference type="PROSITE-ProRule" id="PRU00042"/>
    </source>
</evidence>
<proteinExistence type="predicted"/>
<reference evidence="4" key="2">
    <citation type="journal article" date="2023" name="Science">
        <title>Genomic signatures of disease resistance in endangered staghorn corals.</title>
        <authorList>
            <person name="Vollmer S.V."/>
            <person name="Selwyn J.D."/>
            <person name="Despard B.A."/>
            <person name="Roesel C.L."/>
        </authorList>
    </citation>
    <scope>NUCLEOTIDE SEQUENCE</scope>
    <source>
        <strain evidence="4">K2</strain>
    </source>
</reference>
<dbReference type="GO" id="GO:0008270">
    <property type="term" value="F:zinc ion binding"/>
    <property type="evidence" value="ECO:0007669"/>
    <property type="project" value="UniProtKB-KW"/>
</dbReference>
<evidence type="ECO:0000259" key="3">
    <source>
        <dbReference type="PROSITE" id="PS50157"/>
    </source>
</evidence>
<feature type="region of interest" description="Disordered" evidence="2">
    <location>
        <begin position="162"/>
        <end position="212"/>
    </location>
</feature>
<keyword evidence="1" id="KW-0863">Zinc-finger</keyword>
<dbReference type="AlphaFoldDB" id="A0AAD9QRP7"/>
<sequence length="1197" mass="133322">MAANKETVCSFQEIVGGHCGFQTKDRSKSVEVLPLLQCKRNIGAHKSALALTGVENEVDLILSRASMFAPPRNVEKLNICPRHRESLGLGWRRPSSKCSIPNVLSSHSAKPRERPKAERGITKWMSEHILRETGILVPVGSGVCCNCRIALTATGRVETPSETKVASRMGAVTSENESSVPLLGPIAAGKDAESTPAPTKISDEETAFETPGESLYSPSLEATLNITCTPAPRARSRIAMREGSSPLEKMNQFLESKDVSPVRYPVSVPWSEASNRTRRRHVRKARQAVGAVLEEIAPQQSAHLWKTLVSFKSVDAQDSSSDTEDSDVDQVLMVALAECYMNASTWQARRQILSIVADKLQLRTVRRWIPDLTRYRFTTAREHAIRYGRGVPPEPQVHAKMFVSQAQVDHFLDFITSPHIIQDLPFGERSLTLSTKEVISVPNVVRMLIPESIVRQYLAYSEECNFKPLSRRALLNILSACSASVRKSLQGLDYISSAGAEAFDDLCDVVQRLGDSFMGMSWAKEQSERLRAAKRYLKSDFKVHVAKTSTVPGHCRQYALSDLCDKDYQSACDHTHQDTCHRCEELTAVLHEIDEGIQRMSSNNVSEDTREELFFVSDQSKQNILAWKAHLLRSINQDDARLDVLDSLDDSSVLLIEDWAMKFLPRKYRESQTDWFGKRGISWHLTVATRRMAPDQDLEMMTFSHVFQSCNQDSSAVQAIMTDVIGKLKKVMPTLRTVYYGQDNAGCYRTGGTIIGAIQAGKSHGVTVQRLDFSDPQGGKGACDRKAATVKVHIRVHLNEGHDVETASQMVEAMQSSGGVPGLNVSLCDRVVPPSPAGQVKLDGVSTVANVEYGNTYIRVWKAYGIGPGKKIPLSKINIPANFQKARLSAVSSDQELCDQLSAVKSRKAPTSIPFKSEREDPPPTSLSSESSELYACPEEGCTKSYQRFSALQRHLDCGKHVRALESETMLDKAVRGYASRLDGRFTSVPQFGEDTISADAPARQSGLQMGWALRLTQTSRARFSDKQKEYLTSKFLIGETTGQKANPVHVARSMMTARDETGKRMFSSAEFLTAKQITSFFSRLAAKRNLSDHLHMPVVSFEEEEEDGEAVNIETAFCELRDHVMANVQPTHPICFQSYNLCHMMSNSKLSSFYITMLKDISEYFLIDTEDITTTRKAPYISRLENFLKQCSCFQR</sequence>
<dbReference type="EMBL" id="JARQWQ010000017">
    <property type="protein sequence ID" value="KAK2566130.1"/>
    <property type="molecule type" value="Genomic_DNA"/>
</dbReference>
<dbReference type="PROSITE" id="PS50157">
    <property type="entry name" value="ZINC_FINGER_C2H2_2"/>
    <property type="match status" value="1"/>
</dbReference>
<protein>
    <recommendedName>
        <fullName evidence="3">C2H2-type domain-containing protein</fullName>
    </recommendedName>
</protein>
<organism evidence="4 5">
    <name type="scientific">Acropora cervicornis</name>
    <name type="common">Staghorn coral</name>
    <dbReference type="NCBI Taxonomy" id="6130"/>
    <lineage>
        <taxon>Eukaryota</taxon>
        <taxon>Metazoa</taxon>
        <taxon>Cnidaria</taxon>
        <taxon>Anthozoa</taxon>
        <taxon>Hexacorallia</taxon>
        <taxon>Scleractinia</taxon>
        <taxon>Astrocoeniina</taxon>
        <taxon>Acroporidae</taxon>
        <taxon>Acropora</taxon>
    </lineage>
</organism>
<comment type="caution">
    <text evidence="4">The sequence shown here is derived from an EMBL/GenBank/DDBJ whole genome shotgun (WGS) entry which is preliminary data.</text>
</comment>
<keyword evidence="1" id="KW-0479">Metal-binding</keyword>
<keyword evidence="5" id="KW-1185">Reference proteome</keyword>
<keyword evidence="1" id="KW-0862">Zinc</keyword>
<evidence type="ECO:0000256" key="2">
    <source>
        <dbReference type="SAM" id="MobiDB-lite"/>
    </source>
</evidence>
<dbReference type="InterPro" id="IPR013087">
    <property type="entry name" value="Znf_C2H2_type"/>
</dbReference>